<dbReference type="InterPro" id="IPR002577">
    <property type="entry name" value="HTH_HxlR"/>
</dbReference>
<dbReference type="SUPFAM" id="SSF46785">
    <property type="entry name" value="Winged helix' DNA-binding domain"/>
    <property type="match status" value="1"/>
</dbReference>
<evidence type="ECO:0000313" key="5">
    <source>
        <dbReference type="EMBL" id="SBW02644.1"/>
    </source>
</evidence>
<name>A0A212JT71_9BACT</name>
<dbReference type="Gene3D" id="1.10.10.10">
    <property type="entry name" value="Winged helix-like DNA-binding domain superfamily/Winged helix DNA-binding domain"/>
    <property type="match status" value="1"/>
</dbReference>
<reference evidence="5" key="1">
    <citation type="submission" date="2016-04" db="EMBL/GenBank/DDBJ databases">
        <authorList>
            <person name="Evans L.H."/>
            <person name="Alamgir A."/>
            <person name="Owens N."/>
            <person name="Weber N.D."/>
            <person name="Virtaneva K."/>
            <person name="Barbian K."/>
            <person name="Babar A."/>
            <person name="Rosenke K."/>
        </authorList>
    </citation>
    <scope>NUCLEOTIDE SEQUENCE</scope>
    <source>
        <strain evidence="5">86-1</strain>
    </source>
</reference>
<dbReference type="EMBL" id="FLUM01000003">
    <property type="protein sequence ID" value="SBW02644.1"/>
    <property type="molecule type" value="Genomic_DNA"/>
</dbReference>
<dbReference type="AlphaFoldDB" id="A0A212JT71"/>
<dbReference type="PROSITE" id="PS51118">
    <property type="entry name" value="HTH_HXLR"/>
    <property type="match status" value="1"/>
</dbReference>
<proteinExistence type="predicted"/>
<keyword evidence="2" id="KW-0238">DNA-binding</keyword>
<dbReference type="InterPro" id="IPR036390">
    <property type="entry name" value="WH_DNA-bd_sf"/>
</dbReference>
<evidence type="ECO:0000259" key="4">
    <source>
        <dbReference type="PROSITE" id="PS51118"/>
    </source>
</evidence>
<evidence type="ECO:0000256" key="3">
    <source>
        <dbReference type="ARBA" id="ARBA00023163"/>
    </source>
</evidence>
<gene>
    <name evidence="5" type="ORF">KL86DYS1_30366</name>
</gene>
<keyword evidence="3" id="KW-0804">Transcription</keyword>
<dbReference type="GO" id="GO:0003677">
    <property type="term" value="F:DNA binding"/>
    <property type="evidence" value="ECO:0007669"/>
    <property type="project" value="UniProtKB-KW"/>
</dbReference>
<keyword evidence="1" id="KW-0805">Transcription regulation</keyword>
<dbReference type="RefSeq" id="WP_296942180.1">
    <property type="nucleotide sequence ID" value="NZ_LT599032.1"/>
</dbReference>
<accession>A0A212JT71</accession>
<protein>
    <recommendedName>
        <fullName evidence="4">HTH hxlR-type domain-containing protein</fullName>
    </recommendedName>
</protein>
<dbReference type="InterPro" id="IPR036388">
    <property type="entry name" value="WH-like_DNA-bd_sf"/>
</dbReference>
<feature type="domain" description="HTH hxlR-type" evidence="4">
    <location>
        <begin position="15"/>
        <end position="114"/>
    </location>
</feature>
<organism evidence="5">
    <name type="scientific">uncultured Dysgonomonas sp</name>
    <dbReference type="NCBI Taxonomy" id="206096"/>
    <lineage>
        <taxon>Bacteria</taxon>
        <taxon>Pseudomonadati</taxon>
        <taxon>Bacteroidota</taxon>
        <taxon>Bacteroidia</taxon>
        <taxon>Bacteroidales</taxon>
        <taxon>Dysgonomonadaceae</taxon>
        <taxon>Dysgonomonas</taxon>
        <taxon>environmental samples</taxon>
    </lineage>
</organism>
<dbReference type="Pfam" id="PF01638">
    <property type="entry name" value="HxlR"/>
    <property type="match status" value="1"/>
</dbReference>
<evidence type="ECO:0000256" key="2">
    <source>
        <dbReference type="ARBA" id="ARBA00023125"/>
    </source>
</evidence>
<evidence type="ECO:0000256" key="1">
    <source>
        <dbReference type="ARBA" id="ARBA00023015"/>
    </source>
</evidence>
<sequence>MAKDFSKKKLCTDRCPLRIVMDRFGDKWSILIIMALSENGIMRFNELSTCIDGISLKVLSSTLRALEEDGFITRTVYPEVPPRVEYELSSIGHEMVPYIKEISEWAIRNFRTKLL</sequence>
<dbReference type="PANTHER" id="PTHR33204:SF39">
    <property type="entry name" value="TRANSCRIPTIONAL REGULATORY PROTEIN"/>
    <property type="match status" value="1"/>
</dbReference>
<dbReference type="PANTHER" id="PTHR33204">
    <property type="entry name" value="TRANSCRIPTIONAL REGULATOR, MARR FAMILY"/>
    <property type="match status" value="1"/>
</dbReference>